<protein>
    <recommendedName>
        <fullName evidence="3">DUF4760 domain-containing protein</fullName>
    </recommendedName>
</protein>
<organism evidence="1 2">
    <name type="scientific">Alcaligenes ammonioxydans</name>
    <dbReference type="NCBI Taxonomy" id="2582914"/>
    <lineage>
        <taxon>Bacteria</taxon>
        <taxon>Pseudomonadati</taxon>
        <taxon>Pseudomonadota</taxon>
        <taxon>Betaproteobacteria</taxon>
        <taxon>Burkholderiales</taxon>
        <taxon>Alcaligenaceae</taxon>
        <taxon>Alcaligenes</taxon>
    </lineage>
</organism>
<accession>A0ABX8SY38</accession>
<dbReference type="RefSeq" id="WP_003803243.1">
    <property type="nucleotide sequence ID" value="NZ_CP049362.1"/>
</dbReference>
<keyword evidence="2" id="KW-1185">Reference proteome</keyword>
<reference evidence="1 2" key="1">
    <citation type="submission" date="2020-02" db="EMBL/GenBank/DDBJ databases">
        <title>Partial ammonium oxidation to N2 by heterotrophic bacteria.</title>
        <authorList>
            <person name="Wu M."/>
        </authorList>
    </citation>
    <scope>NUCLEOTIDE SEQUENCE [LARGE SCALE GENOMIC DNA]</scope>
    <source>
        <strain evidence="1 2">HO-1</strain>
    </source>
</reference>
<sequence length="205" mass="23573">MDTVLLLLAAAIALHLLRARYQRGRIILLGRHLSSFQLERHMETLTEGYARAIGEQDPSRQRQVLEMFAQTENAVASQVQSLADLLQKEPAESTRMGMLPFCVPYVERLLPSMTRDFRQLLQIHAAGLRHVADNGEQWDPKSRAFHLSAELYLFQHSCHWFCKSRTVADARLLARHKVTHQKVLESVCAQTRNAYLRWQQNTSTP</sequence>
<proteinExistence type="predicted"/>
<evidence type="ECO:0000313" key="1">
    <source>
        <dbReference type="EMBL" id="QXX79823.1"/>
    </source>
</evidence>
<evidence type="ECO:0000313" key="2">
    <source>
        <dbReference type="Proteomes" id="UP000826050"/>
    </source>
</evidence>
<dbReference type="EMBL" id="CP049362">
    <property type="protein sequence ID" value="QXX79823.1"/>
    <property type="molecule type" value="Genomic_DNA"/>
</dbReference>
<dbReference type="Proteomes" id="UP000826050">
    <property type="component" value="Chromosome"/>
</dbReference>
<evidence type="ECO:0008006" key="3">
    <source>
        <dbReference type="Google" id="ProtNLM"/>
    </source>
</evidence>
<gene>
    <name evidence="1" type="ORF">FE795_12925</name>
</gene>
<name>A0ABX8SY38_9BURK</name>